<dbReference type="ExpressionAtlas" id="A0A1B2AJ59">
    <property type="expression patterns" value="baseline and differential"/>
</dbReference>
<keyword evidence="5 7" id="KW-0732">Signal</keyword>
<keyword evidence="4" id="KW-0399">Innate immunity</keyword>
<dbReference type="EMBL" id="KX531366">
    <property type="protein sequence ID" value="ANY27176.1"/>
    <property type="molecule type" value="mRNA"/>
</dbReference>
<dbReference type="PhylomeDB" id="A0A1B2AJ59"/>
<dbReference type="GO" id="GO:0009617">
    <property type="term" value="P:response to bacterium"/>
    <property type="evidence" value="ECO:0007669"/>
    <property type="project" value="UniProtKB-ARBA"/>
</dbReference>
<dbReference type="RefSeq" id="NP_536779.2">
    <property type="nucleotide sequence ID" value="NM_080518.3"/>
</dbReference>
<dbReference type="GO" id="GO:0045087">
    <property type="term" value="P:innate immune response"/>
    <property type="evidence" value="ECO:0007669"/>
    <property type="project" value="UniProtKB-KW"/>
</dbReference>
<evidence type="ECO:0000313" key="8">
    <source>
        <dbReference type="EMBL" id="ANY27176.1"/>
    </source>
</evidence>
<dbReference type="SMR" id="A0A1B2AJ59"/>
<name>A0A1B2AJ59_DROME</name>
<dbReference type="InterPro" id="IPR010825">
    <property type="entry name" value="Turandot"/>
</dbReference>
<keyword evidence="6" id="KW-0391">Immunity</keyword>
<dbReference type="GO" id="GO:0005615">
    <property type="term" value="C:extracellular space"/>
    <property type="evidence" value="ECO:0007669"/>
    <property type="project" value="UniProtKB-ARBA"/>
</dbReference>
<protein>
    <submittedName>
        <fullName evidence="8">GEO10156p1</fullName>
    </submittedName>
</protein>
<comment type="subcellular location">
    <subcellularLocation>
        <location evidence="1">Secreted</location>
    </subcellularLocation>
</comment>
<comment type="similarity">
    <text evidence="2">Belongs to the Turandot family.</text>
</comment>
<accession>A0A1B2AJ59</accession>
<dbReference type="GeneID" id="117462"/>
<keyword evidence="3" id="KW-0964">Secreted</keyword>
<dbReference type="Bgee" id="FBgn0044812">
    <property type="expression patterns" value="Expressed in fat body cell in arthropod fat body and 47 other cell types or tissues"/>
</dbReference>
<dbReference type="AlphaFoldDB" id="A0A1B2AJ59"/>
<dbReference type="DNASU" id="117462"/>
<evidence type="ECO:0000256" key="6">
    <source>
        <dbReference type="ARBA" id="ARBA00022859"/>
    </source>
</evidence>
<evidence type="ECO:0000256" key="7">
    <source>
        <dbReference type="SAM" id="SignalP"/>
    </source>
</evidence>
<sequence length="129" mass="14296">MNASISLLCLALLLISPFCLGYSDEERESDSLRVAEIIRTSNDAESKINRTQELLDIFRRLTPTLSPEQREKIERSIQEHTDEILIDGVPSQGGRKTKYVGKILSPVAQGLAVGFFEELGGSLSRLFTG</sequence>
<dbReference type="KEGG" id="dme:Dmel_CG31508"/>
<feature type="signal peptide" evidence="7">
    <location>
        <begin position="1"/>
        <end position="21"/>
    </location>
</feature>
<reference evidence="8" key="1">
    <citation type="submission" date="2016-07" db="EMBL/GenBank/DDBJ databases">
        <authorList>
            <person name="Wan K."/>
            <person name="Booth B."/>
            <person name="Spirohn K."/>
            <person name="Hao T."/>
            <person name="Hu Y."/>
            <person name="Calderwood M."/>
            <person name="Hill D."/>
            <person name="Mohr S."/>
            <person name="Vidal M."/>
            <person name="Celniker S."/>
            <person name="Perrimon N."/>
        </authorList>
    </citation>
    <scope>NUCLEOTIDE SEQUENCE</scope>
</reference>
<feature type="non-terminal residue" evidence="8">
    <location>
        <position position="129"/>
    </location>
</feature>
<dbReference type="VEuPathDB" id="VectorBase:FBgn0044812"/>
<dbReference type="GO" id="GO:0034605">
    <property type="term" value="P:cellular response to heat"/>
    <property type="evidence" value="ECO:0007669"/>
    <property type="project" value="UniProtKB-ARBA"/>
</dbReference>
<evidence type="ECO:0000256" key="2">
    <source>
        <dbReference type="ARBA" id="ARBA00010249"/>
    </source>
</evidence>
<dbReference type="Pfam" id="PF07240">
    <property type="entry name" value="Turandot"/>
    <property type="match status" value="1"/>
</dbReference>
<dbReference type="CTD" id="117462"/>
<proteinExistence type="evidence at transcript level"/>
<evidence type="ECO:0000256" key="3">
    <source>
        <dbReference type="ARBA" id="ARBA00022525"/>
    </source>
</evidence>
<feature type="chain" id="PRO_5008534240" evidence="7">
    <location>
        <begin position="22"/>
        <end position="129"/>
    </location>
</feature>
<evidence type="ECO:0000256" key="1">
    <source>
        <dbReference type="ARBA" id="ARBA00004613"/>
    </source>
</evidence>
<evidence type="ECO:0000256" key="5">
    <source>
        <dbReference type="ARBA" id="ARBA00022729"/>
    </source>
</evidence>
<dbReference type="OMA" id="AYFFQWF"/>
<evidence type="ECO:0000256" key="4">
    <source>
        <dbReference type="ARBA" id="ARBA00022588"/>
    </source>
</evidence>
<dbReference type="OrthoDB" id="7861285at2759"/>
<organism evidence="8">
    <name type="scientific">Drosophila melanogaster</name>
    <name type="common">Fruit fly</name>
    <dbReference type="NCBI Taxonomy" id="7227"/>
    <lineage>
        <taxon>Eukaryota</taxon>
        <taxon>Metazoa</taxon>
        <taxon>Ecdysozoa</taxon>
        <taxon>Arthropoda</taxon>
        <taxon>Hexapoda</taxon>
        <taxon>Insecta</taxon>
        <taxon>Pterygota</taxon>
        <taxon>Neoptera</taxon>
        <taxon>Endopterygota</taxon>
        <taxon>Diptera</taxon>
        <taxon>Brachycera</taxon>
        <taxon>Muscomorpha</taxon>
        <taxon>Ephydroidea</taxon>
        <taxon>Drosophilidae</taxon>
        <taxon>Drosophila</taxon>
        <taxon>Sophophora</taxon>
    </lineage>
</organism>